<dbReference type="InterPro" id="IPR036388">
    <property type="entry name" value="WH-like_DNA-bd_sf"/>
</dbReference>
<dbReference type="CDD" id="cd06170">
    <property type="entry name" value="LuxR_C_like"/>
    <property type="match status" value="1"/>
</dbReference>
<dbReference type="PANTHER" id="PTHR44688">
    <property type="entry name" value="DNA-BINDING TRANSCRIPTIONAL ACTIVATOR DEVR_DOSR"/>
    <property type="match status" value="1"/>
</dbReference>
<dbReference type="eggNOG" id="COG2909">
    <property type="taxonomic scope" value="Bacteria"/>
</dbReference>
<dbReference type="InterPro" id="IPR027417">
    <property type="entry name" value="P-loop_NTPase"/>
</dbReference>
<dbReference type="PRINTS" id="PR00038">
    <property type="entry name" value="HTHLUXR"/>
</dbReference>
<dbReference type="Gene3D" id="1.10.10.10">
    <property type="entry name" value="Winged helix-like DNA-binding domain superfamily/Winged helix DNA-binding domain"/>
    <property type="match status" value="1"/>
</dbReference>
<protein>
    <submittedName>
        <fullName evidence="5">ATP-dependent transcriptional regulator</fullName>
    </submittedName>
</protein>
<evidence type="ECO:0000313" key="5">
    <source>
        <dbReference type="EMBL" id="BAJ73565.1"/>
    </source>
</evidence>
<evidence type="ECO:0000256" key="2">
    <source>
        <dbReference type="ARBA" id="ARBA00023125"/>
    </source>
</evidence>
<dbReference type="EMBL" id="AP012052">
    <property type="protein sequence ID" value="BAJ73565.1"/>
    <property type="molecule type" value="Genomic_DNA"/>
</dbReference>
<dbReference type="GO" id="GO:0006355">
    <property type="term" value="P:regulation of DNA-templated transcription"/>
    <property type="evidence" value="ECO:0007669"/>
    <property type="project" value="InterPro"/>
</dbReference>
<evidence type="ECO:0000313" key="6">
    <source>
        <dbReference type="Proteomes" id="UP000008975"/>
    </source>
</evidence>
<keyword evidence="2" id="KW-0238">DNA-binding</keyword>
<organism evidence="5 6">
    <name type="scientific">Microbacterium testaceum (strain StLB037)</name>
    <dbReference type="NCBI Taxonomy" id="979556"/>
    <lineage>
        <taxon>Bacteria</taxon>
        <taxon>Bacillati</taxon>
        <taxon>Actinomycetota</taxon>
        <taxon>Actinomycetes</taxon>
        <taxon>Micrococcales</taxon>
        <taxon>Microbacteriaceae</taxon>
        <taxon>Microbacterium</taxon>
    </lineage>
</organism>
<gene>
    <name evidence="5" type="ordered locus">MTES_0601</name>
</gene>
<dbReference type="SUPFAM" id="SSF52540">
    <property type="entry name" value="P-loop containing nucleoside triphosphate hydrolases"/>
    <property type="match status" value="1"/>
</dbReference>
<accession>E8NCB7</accession>
<name>E8NCB7_MICTS</name>
<dbReference type="KEGG" id="mts:MTES_0601"/>
<evidence type="ECO:0000256" key="3">
    <source>
        <dbReference type="ARBA" id="ARBA00023163"/>
    </source>
</evidence>
<dbReference type="Proteomes" id="UP000008975">
    <property type="component" value="Chromosome"/>
</dbReference>
<keyword evidence="3" id="KW-0804">Transcription</keyword>
<keyword evidence="1" id="KW-0805">Transcription regulation</keyword>
<dbReference type="InterPro" id="IPR000792">
    <property type="entry name" value="Tscrpt_reg_LuxR_C"/>
</dbReference>
<reference evidence="5 6" key="1">
    <citation type="journal article" date="2011" name="J. Bacteriol.">
        <title>Genome sequence of Microbacterium testaceum StLB037, an N-acylhomoserine lactone-degrading bacterium isolated from potato leaves.</title>
        <authorList>
            <person name="Morohoshi T."/>
            <person name="Wang W.-Z."/>
            <person name="Someya N."/>
            <person name="Ikeda T."/>
        </authorList>
    </citation>
    <scope>NUCLEOTIDE SEQUENCE [LARGE SCALE GENOMIC DNA]</scope>
    <source>
        <strain evidence="5 6">StLB037</strain>
    </source>
</reference>
<dbReference type="PANTHER" id="PTHR44688:SF16">
    <property type="entry name" value="DNA-BINDING TRANSCRIPTIONAL ACTIVATOR DEVR_DOSR"/>
    <property type="match status" value="1"/>
</dbReference>
<evidence type="ECO:0000259" key="4">
    <source>
        <dbReference type="PROSITE" id="PS50043"/>
    </source>
</evidence>
<dbReference type="SUPFAM" id="SSF46894">
    <property type="entry name" value="C-terminal effector domain of the bipartite response regulators"/>
    <property type="match status" value="1"/>
</dbReference>
<dbReference type="InterPro" id="IPR016032">
    <property type="entry name" value="Sig_transdc_resp-reg_C-effctor"/>
</dbReference>
<dbReference type="SMART" id="SM00421">
    <property type="entry name" value="HTH_LUXR"/>
    <property type="match status" value="1"/>
</dbReference>
<feature type="domain" description="HTH luxR-type" evidence="4">
    <location>
        <begin position="711"/>
        <end position="775"/>
    </location>
</feature>
<reference key="2">
    <citation type="submission" date="2011-02" db="EMBL/GenBank/DDBJ databases">
        <title>Genome sequence of Microbacterium testaceum StLB037.</title>
        <authorList>
            <person name="Morohoshi T."/>
            <person name="Wang W.Z."/>
            <person name="Someya N."/>
            <person name="Ikeda T."/>
        </authorList>
    </citation>
    <scope>NUCLEOTIDE SEQUENCE</scope>
    <source>
        <strain>StLB037</strain>
    </source>
</reference>
<sequence>MTGPSRSGRSSLLTSIVRDLARPTVFLENRPDGVTRCGPRKTDRHPLAGVDDVTALMDVLAHDTALVVDDLDLLPYPVLAPLIDAFHATPTVFLAAMSPRHVVASASAERWATLRPMFDQSAALAIPLPPLSLRETAELGDTLRTARYGADRADDAWQMALHHLSGGSPALVREIVEAAATRGRLHAFLPIDPQSDALPGAVVASVTKMLAPLDVRDRRMLAALAELGPVPHGHLGSIVPTDVLARLHDGGLLSAGADASTAAVSGVISRMVVDSSDLGDLGDERRALARELLLLSCHASRLTPGEEKFCARWADVTDNASLETALARILPRAALAFARSSSPREALTVAERVLAADFDATAFSALILARVALGEYPEAERLLAQFPVPATKEEREGALHLHVSVLLATGAGIDAALDRLRNLAAWAPDDEAWRLRVEYSVNALSLSSGSAPQLPDDVAVLAPHADDETFSLAEACQAAVEASRGHSARVHELLRRRQQTHGMDVESNFTVFRLHAFSLMMLGEDLDLVQRATRRRLLVARWEDRQDDVALLALMDASIQLIRGQPADALLSLGLIDVSPPESVRIWCEVVRAAALVLNGDLVHAAAAIERIDAVSVDWGRGGFGAVRDTVCALFDAASRRPFEAASRAERVFEHAQRTMPILIPVLLRLQLQSGTPAEDVLDRAEALAAQFDIAPLRAFVDELRALTRRGVARLEVLTAREREVVQLAAAGFSNAEIAARLNLSVRTVESHLHHARTRLGMGRYERFSSAPASLTAGSR</sequence>
<dbReference type="PROSITE" id="PS50043">
    <property type="entry name" value="HTH_LUXR_2"/>
    <property type="match status" value="1"/>
</dbReference>
<dbReference type="PROSITE" id="PS00622">
    <property type="entry name" value="HTH_LUXR_1"/>
    <property type="match status" value="1"/>
</dbReference>
<proteinExistence type="predicted"/>
<dbReference type="HOGENOM" id="CLU_358959_0_0_11"/>
<dbReference type="GO" id="GO:0003677">
    <property type="term" value="F:DNA binding"/>
    <property type="evidence" value="ECO:0007669"/>
    <property type="project" value="UniProtKB-KW"/>
</dbReference>
<evidence type="ECO:0000256" key="1">
    <source>
        <dbReference type="ARBA" id="ARBA00023015"/>
    </source>
</evidence>
<dbReference type="AlphaFoldDB" id="E8NCB7"/>
<dbReference type="Pfam" id="PF00196">
    <property type="entry name" value="GerE"/>
    <property type="match status" value="1"/>
</dbReference>